<organism evidence="1 2">
    <name type="scientific">Spirosoma fluviale</name>
    <dbReference type="NCBI Taxonomy" id="1597977"/>
    <lineage>
        <taxon>Bacteria</taxon>
        <taxon>Pseudomonadati</taxon>
        <taxon>Bacteroidota</taxon>
        <taxon>Cytophagia</taxon>
        <taxon>Cytophagales</taxon>
        <taxon>Cytophagaceae</taxon>
        <taxon>Spirosoma</taxon>
    </lineage>
</organism>
<proteinExistence type="predicted"/>
<dbReference type="AlphaFoldDB" id="A0A286F5A4"/>
<evidence type="ECO:0000313" key="2">
    <source>
        <dbReference type="Proteomes" id="UP000219452"/>
    </source>
</evidence>
<dbReference type="RefSeq" id="WP_097124121.1">
    <property type="nucleotide sequence ID" value="NZ_OCNH01000001.1"/>
</dbReference>
<sequence>MKRLLFICLLLAGCQPKNKSKDQQVSVTINGKKYTDSVAVDSAGNRVRVKPGAGRVGVIVSGSGNDVKID</sequence>
<accession>A0A286F5A4</accession>
<keyword evidence="2" id="KW-1185">Reference proteome</keyword>
<reference evidence="2" key="1">
    <citation type="submission" date="2017-09" db="EMBL/GenBank/DDBJ databases">
        <authorList>
            <person name="Varghese N."/>
            <person name="Submissions S."/>
        </authorList>
    </citation>
    <scope>NUCLEOTIDE SEQUENCE [LARGE SCALE GENOMIC DNA]</scope>
    <source>
        <strain evidence="2">DSM 29961</strain>
    </source>
</reference>
<gene>
    <name evidence="1" type="ORF">SAMN06269250_0386</name>
</gene>
<evidence type="ECO:0000313" key="1">
    <source>
        <dbReference type="EMBL" id="SOD78286.1"/>
    </source>
</evidence>
<dbReference type="EMBL" id="OCNH01000001">
    <property type="protein sequence ID" value="SOD78286.1"/>
    <property type="molecule type" value="Genomic_DNA"/>
</dbReference>
<dbReference type="Proteomes" id="UP000219452">
    <property type="component" value="Unassembled WGS sequence"/>
</dbReference>
<name>A0A286F5A4_9BACT</name>
<protein>
    <submittedName>
        <fullName evidence="1">Uncharacterized protein</fullName>
    </submittedName>
</protein>
<dbReference type="OrthoDB" id="9956130at2"/>